<keyword evidence="2 4" id="KW-0863">Zinc-finger</keyword>
<dbReference type="SUPFAM" id="SSF90229">
    <property type="entry name" value="CCCH zinc finger"/>
    <property type="match status" value="1"/>
</dbReference>
<dbReference type="OrthoDB" id="4347at2759"/>
<dbReference type="EMBL" id="NCSJ02000087">
    <property type="protein sequence ID" value="RFU30983.1"/>
    <property type="molecule type" value="Genomic_DNA"/>
</dbReference>
<feature type="zinc finger region" description="C3H1-type" evidence="4">
    <location>
        <begin position="1217"/>
        <end position="1242"/>
    </location>
</feature>
<evidence type="ECO:0000259" key="6">
    <source>
        <dbReference type="PROSITE" id="PS50103"/>
    </source>
</evidence>
<feature type="compositionally biased region" description="Basic and acidic residues" evidence="5">
    <location>
        <begin position="782"/>
        <end position="794"/>
    </location>
</feature>
<protein>
    <recommendedName>
        <fullName evidence="6">C3H1-type domain-containing protein</fullName>
    </recommendedName>
</protein>
<feature type="compositionally biased region" description="Polar residues" evidence="5">
    <location>
        <begin position="1000"/>
        <end position="1017"/>
    </location>
</feature>
<dbReference type="AlphaFoldDB" id="A0A3E2HCW3"/>
<accession>A0A3E2HCW3</accession>
<dbReference type="InterPro" id="IPR000571">
    <property type="entry name" value="Znf_CCCH"/>
</dbReference>
<evidence type="ECO:0000256" key="3">
    <source>
        <dbReference type="ARBA" id="ARBA00022833"/>
    </source>
</evidence>
<dbReference type="OMA" id="YWREGKC"/>
<feature type="compositionally biased region" description="Acidic residues" evidence="5">
    <location>
        <begin position="434"/>
        <end position="451"/>
    </location>
</feature>
<feature type="region of interest" description="Disordered" evidence="5">
    <location>
        <begin position="132"/>
        <end position="241"/>
    </location>
</feature>
<keyword evidence="3 4" id="KW-0862">Zinc</keyword>
<feature type="compositionally biased region" description="Polar residues" evidence="5">
    <location>
        <begin position="132"/>
        <end position="180"/>
    </location>
</feature>
<feature type="non-terminal residue" evidence="7">
    <location>
        <position position="1242"/>
    </location>
</feature>
<evidence type="ECO:0000313" key="7">
    <source>
        <dbReference type="EMBL" id="RFU30983.1"/>
    </source>
</evidence>
<feature type="region of interest" description="Disordered" evidence="5">
    <location>
        <begin position="1000"/>
        <end position="1019"/>
    </location>
</feature>
<feature type="compositionally biased region" description="Basic and acidic residues" evidence="5">
    <location>
        <begin position="1181"/>
        <end position="1193"/>
    </location>
</feature>
<feature type="non-terminal residue" evidence="7">
    <location>
        <position position="1"/>
    </location>
</feature>
<dbReference type="InterPro" id="IPR036855">
    <property type="entry name" value="Znf_CCCH_sf"/>
</dbReference>
<feature type="compositionally biased region" description="Polar residues" evidence="5">
    <location>
        <begin position="1194"/>
        <end position="1204"/>
    </location>
</feature>
<proteinExistence type="predicted"/>
<evidence type="ECO:0000256" key="5">
    <source>
        <dbReference type="SAM" id="MobiDB-lite"/>
    </source>
</evidence>
<dbReference type="PROSITE" id="PS50103">
    <property type="entry name" value="ZF_C3H1"/>
    <property type="match status" value="1"/>
</dbReference>
<reference evidence="7 8" key="1">
    <citation type="submission" date="2018-05" db="EMBL/GenBank/DDBJ databases">
        <title>Draft genome sequence of Scytalidium lignicola DSM 105466, a ubiquitous saprotrophic fungus.</title>
        <authorList>
            <person name="Buettner E."/>
            <person name="Gebauer A.M."/>
            <person name="Hofrichter M."/>
            <person name="Liers C."/>
            <person name="Kellner H."/>
        </authorList>
    </citation>
    <scope>NUCLEOTIDE SEQUENCE [LARGE SCALE GENOMIC DNA]</scope>
    <source>
        <strain evidence="7 8">DSM 105466</strain>
    </source>
</reference>
<feature type="region of interest" description="Disordered" evidence="5">
    <location>
        <begin position="646"/>
        <end position="702"/>
    </location>
</feature>
<feature type="region of interest" description="Disordered" evidence="5">
    <location>
        <begin position="419"/>
        <end position="451"/>
    </location>
</feature>
<dbReference type="GO" id="GO:0008270">
    <property type="term" value="F:zinc ion binding"/>
    <property type="evidence" value="ECO:0007669"/>
    <property type="project" value="UniProtKB-KW"/>
</dbReference>
<evidence type="ECO:0000256" key="4">
    <source>
        <dbReference type="PROSITE-ProRule" id="PRU00723"/>
    </source>
</evidence>
<evidence type="ECO:0000313" key="8">
    <source>
        <dbReference type="Proteomes" id="UP000258309"/>
    </source>
</evidence>
<feature type="compositionally biased region" description="Basic and acidic residues" evidence="5">
    <location>
        <begin position="646"/>
        <end position="660"/>
    </location>
</feature>
<dbReference type="Pfam" id="PF18044">
    <property type="entry name" value="zf-CCCH_4"/>
    <property type="match status" value="1"/>
</dbReference>
<evidence type="ECO:0000256" key="1">
    <source>
        <dbReference type="ARBA" id="ARBA00022723"/>
    </source>
</evidence>
<feature type="compositionally biased region" description="Polar residues" evidence="5">
    <location>
        <begin position="190"/>
        <end position="230"/>
    </location>
</feature>
<feature type="region of interest" description="Disordered" evidence="5">
    <location>
        <begin position="728"/>
        <end position="798"/>
    </location>
</feature>
<comment type="caution">
    <text evidence="7">The sequence shown here is derived from an EMBL/GenBank/DDBJ whole genome shotgun (WGS) entry which is preliminary data.</text>
</comment>
<dbReference type="InterPro" id="IPR041367">
    <property type="entry name" value="Znf-CCCH_4"/>
</dbReference>
<keyword evidence="8" id="KW-1185">Reference proteome</keyword>
<feature type="domain" description="C3H1-type" evidence="6">
    <location>
        <begin position="1217"/>
        <end position="1242"/>
    </location>
</feature>
<evidence type="ECO:0000256" key="2">
    <source>
        <dbReference type="ARBA" id="ARBA00022771"/>
    </source>
</evidence>
<sequence length="1242" mass="137522">MEGNHPHGYIQEELPYPLDEDLLNNTPWQGAQGQYMYQEPHAPSHDQFAQYPGNQPAYNHYDMSHQQSYTPMQYSNSPYTTPYQSTAPQDIYSSVPYHIESNASSVHIPVTTTTLPQDSYYYTPSGTGNNTIAPQSLQYNLPSSQPTNIPISPSPYQRTTTGAENGPSPYSYQLGNQQSPPEYFVDPRNSVHSTNSGFGYSLPPSQNTQSPVSQPGLTESLDSNTANTGRNEPRQYGGGSQSFTETLAAYASPKLAQAPPQETKVPTGGLPTSYAPSVEHNHSPGLKKAATNNAVVELPRVGTKKPTGLRITHPELLTATNGSPRLHLSYAPFLTFSDDPIIYNDLKSAIPKYHPRRSSSGKPLVPGLDISKTFGAPARITSKKVRVPKPKKIAVSLVKDVTSNKPIIAKATNIQDNSSVGTVTKGASPLSEESSTEESSSEEESDYEDDEMILTDISEIRGKTRPTDIPAAARWDSIGIVWKDPASSPSTDVIKGAIEEYGTFVTSQRSKIKANSQQTEAASGKQAEIDKLKSERSVLLESLYQIINAANELGYPAIVENLGGHQKLVNALTTTLIDCIKAEDFLGKLPKAVFNLLAKFQTMSDELLKKLKFDSIQKRWNKKGDDEAKKWISIILSNTIEAKERATKAKKEPVQDENKKKIVPSSEAVKPRAAEIPKLTPNSISTKRPHDGEGTNGKSNKKFAADVAGTPAAPSKIVPAKRPTNLLANNLLGTGSKPHVKPPVKKREPSPPTESRLGAILASIDKPPEPKKAPDAPPRPPETPEEKKRRERKESRRHLRVRFKEGTELENVRLFIHEIAEDEGRQDNMLRDAHDDRLEGMMHKQRVLVDMASLDDDEGSGDFEDRPYPDLIHIDFSELDKSPLFGKGFVTRGGDLTFTTHEQEVQARREALELMIVYTDPNDMPATAKEPPQTELSDGTKEILLKEPNAPWLLQRLQEVRQYGWQQAVKFYLQRLQERNGKASQQSTSSTNIPTILQQLGGTKQSRPPQHTITMSPEESAAWENITRIVSQLKGKVYPPIEPPTWMSESGKAHWWEGYNRDKAIAGKKAADARMVNMQAAPIQSQSTYPAPQMHQQLSTAQIQAYLPQDHQKSIQSLAYPDVTQQVQSILAGLQTGQNIPSELPYQHFDIGNGGTNGSGIGYENHNHNLQSGWDASWNKDGNHTTSNDDRNSNKQQGKKQWSNRNEDLFDENGEYKGKKKPCKFWREGKCAKGAKCTFLHD</sequence>
<gene>
    <name evidence="7" type="ORF">B7463_g5379</name>
</gene>
<dbReference type="Proteomes" id="UP000258309">
    <property type="component" value="Unassembled WGS sequence"/>
</dbReference>
<name>A0A3E2HCW3_SCYLI</name>
<dbReference type="STRING" id="5539.A0A3E2HCW3"/>
<organism evidence="7 8">
    <name type="scientific">Scytalidium lignicola</name>
    <name type="common">Hyphomycete</name>
    <dbReference type="NCBI Taxonomy" id="5539"/>
    <lineage>
        <taxon>Eukaryota</taxon>
        <taxon>Fungi</taxon>
        <taxon>Dikarya</taxon>
        <taxon>Ascomycota</taxon>
        <taxon>Pezizomycotina</taxon>
        <taxon>Leotiomycetes</taxon>
        <taxon>Leotiomycetes incertae sedis</taxon>
        <taxon>Scytalidium</taxon>
    </lineage>
</organism>
<keyword evidence="1 4" id="KW-0479">Metal-binding</keyword>
<feature type="region of interest" description="Disordered" evidence="5">
    <location>
        <begin position="1160"/>
        <end position="1219"/>
    </location>
</feature>